<comment type="caution">
    <text evidence="2">The sequence shown here is derived from an EMBL/GenBank/DDBJ whole genome shotgun (WGS) entry which is preliminary data.</text>
</comment>
<dbReference type="KEGG" id="cci:CC1G_07223"/>
<dbReference type="VEuPathDB" id="FungiDB:CC1G_07223"/>
<keyword evidence="3" id="KW-1185">Reference proteome</keyword>
<name>A8PCZ5_COPC7</name>
<dbReference type="Proteomes" id="UP000001861">
    <property type="component" value="Unassembled WGS sequence"/>
</dbReference>
<feature type="compositionally biased region" description="Basic and acidic residues" evidence="1">
    <location>
        <begin position="22"/>
        <end position="42"/>
    </location>
</feature>
<evidence type="ECO:0000313" key="3">
    <source>
        <dbReference type="Proteomes" id="UP000001861"/>
    </source>
</evidence>
<accession>A8PCZ5</accession>
<reference evidence="2 3" key="1">
    <citation type="journal article" date="2010" name="Proc. Natl. Acad. Sci. U.S.A.">
        <title>Insights into evolution of multicellular fungi from the assembled chromosomes of the mushroom Coprinopsis cinerea (Coprinus cinereus).</title>
        <authorList>
            <person name="Stajich J.E."/>
            <person name="Wilke S.K."/>
            <person name="Ahren D."/>
            <person name="Au C.H."/>
            <person name="Birren B.W."/>
            <person name="Borodovsky M."/>
            <person name="Burns C."/>
            <person name="Canback B."/>
            <person name="Casselton L.A."/>
            <person name="Cheng C.K."/>
            <person name="Deng J."/>
            <person name="Dietrich F.S."/>
            <person name="Fargo D.C."/>
            <person name="Farman M.L."/>
            <person name="Gathman A.C."/>
            <person name="Goldberg J."/>
            <person name="Guigo R."/>
            <person name="Hoegger P.J."/>
            <person name="Hooker J.B."/>
            <person name="Huggins A."/>
            <person name="James T.Y."/>
            <person name="Kamada T."/>
            <person name="Kilaru S."/>
            <person name="Kodira C."/>
            <person name="Kues U."/>
            <person name="Kupfer D."/>
            <person name="Kwan H.S."/>
            <person name="Lomsadze A."/>
            <person name="Li W."/>
            <person name="Lilly W.W."/>
            <person name="Ma L.J."/>
            <person name="Mackey A.J."/>
            <person name="Manning G."/>
            <person name="Martin F."/>
            <person name="Muraguchi H."/>
            <person name="Natvig D.O."/>
            <person name="Palmerini H."/>
            <person name="Ramesh M.A."/>
            <person name="Rehmeyer C.J."/>
            <person name="Roe B.A."/>
            <person name="Shenoy N."/>
            <person name="Stanke M."/>
            <person name="Ter-Hovhannisyan V."/>
            <person name="Tunlid A."/>
            <person name="Velagapudi R."/>
            <person name="Vision T.J."/>
            <person name="Zeng Q."/>
            <person name="Zolan M.E."/>
            <person name="Pukkila P.J."/>
        </authorList>
    </citation>
    <scope>NUCLEOTIDE SEQUENCE [LARGE SCALE GENOMIC DNA]</scope>
    <source>
        <strain evidence="3">Okayama-7 / 130 / ATCC MYA-4618 / FGSC 9003</strain>
    </source>
</reference>
<proteinExistence type="predicted"/>
<dbReference type="RefSeq" id="XP_001840493.1">
    <property type="nucleotide sequence ID" value="XM_001840441.1"/>
</dbReference>
<dbReference type="OrthoDB" id="10511169at2759"/>
<sequence>MSKTKAQLKEQKREKNRRSYHKNKDSINARRRERYKVQHRELQNQGKLSKPKKSESSPAAKATPVVNRPPETPVSKEMRLSKLRVHHACEKVRELGKRVTYLCGRSPLEFLETVCTNFISNRTVDASAARKTIAIHYEKFAAIRDQIAAHQATVLELEGISDSWRAIESLMEPVRKICNSLDEIECEAGIDADLLIDDFNTGELGFQKDVIELPKY</sequence>
<dbReference type="GeneID" id="6017140"/>
<feature type="region of interest" description="Disordered" evidence="1">
    <location>
        <begin position="1"/>
        <end position="74"/>
    </location>
</feature>
<protein>
    <submittedName>
        <fullName evidence="2">Uncharacterized protein</fullName>
    </submittedName>
</protein>
<dbReference type="EMBL" id="AACS02000006">
    <property type="protein sequence ID" value="EAU81293.1"/>
    <property type="molecule type" value="Genomic_DNA"/>
</dbReference>
<gene>
    <name evidence="2" type="ORF">CC1G_07223</name>
</gene>
<dbReference type="AlphaFoldDB" id="A8PCZ5"/>
<evidence type="ECO:0000313" key="2">
    <source>
        <dbReference type="EMBL" id="EAU81293.1"/>
    </source>
</evidence>
<organism evidence="2 3">
    <name type="scientific">Coprinopsis cinerea (strain Okayama-7 / 130 / ATCC MYA-4618 / FGSC 9003)</name>
    <name type="common">Inky cap fungus</name>
    <name type="synonym">Hormographiella aspergillata</name>
    <dbReference type="NCBI Taxonomy" id="240176"/>
    <lineage>
        <taxon>Eukaryota</taxon>
        <taxon>Fungi</taxon>
        <taxon>Dikarya</taxon>
        <taxon>Basidiomycota</taxon>
        <taxon>Agaricomycotina</taxon>
        <taxon>Agaricomycetes</taxon>
        <taxon>Agaricomycetidae</taxon>
        <taxon>Agaricales</taxon>
        <taxon>Agaricineae</taxon>
        <taxon>Psathyrellaceae</taxon>
        <taxon>Coprinopsis</taxon>
    </lineage>
</organism>
<dbReference type="InParanoid" id="A8PCZ5"/>
<evidence type="ECO:0000256" key="1">
    <source>
        <dbReference type="SAM" id="MobiDB-lite"/>
    </source>
</evidence>